<dbReference type="PANTHER" id="PTHR46641">
    <property type="entry name" value="FMRFAMIDE RECEPTOR-RELATED"/>
    <property type="match status" value="1"/>
</dbReference>
<evidence type="ECO:0000256" key="2">
    <source>
        <dbReference type="ARBA" id="ARBA00022692"/>
    </source>
</evidence>
<evidence type="ECO:0000256" key="1">
    <source>
        <dbReference type="ARBA" id="ARBA00004370"/>
    </source>
</evidence>
<evidence type="ECO:0000256" key="3">
    <source>
        <dbReference type="ARBA" id="ARBA00022989"/>
    </source>
</evidence>
<evidence type="ECO:0000259" key="6">
    <source>
        <dbReference type="PROSITE" id="PS50262"/>
    </source>
</evidence>
<dbReference type="Gene3D" id="1.20.1070.10">
    <property type="entry name" value="Rhodopsin 7-helix transmembrane proteins"/>
    <property type="match status" value="1"/>
</dbReference>
<feature type="domain" description="G-protein coupled receptors family 1 profile" evidence="6">
    <location>
        <begin position="51"/>
        <end position="333"/>
    </location>
</feature>
<evidence type="ECO:0000256" key="4">
    <source>
        <dbReference type="ARBA" id="ARBA00023136"/>
    </source>
</evidence>
<dbReference type="EMBL" id="GEEE01024295">
    <property type="protein sequence ID" value="JAP38930.1"/>
    <property type="molecule type" value="Transcribed_RNA"/>
</dbReference>
<feature type="transmembrane region" description="Helical" evidence="5">
    <location>
        <begin position="201"/>
        <end position="223"/>
    </location>
</feature>
<proteinExistence type="predicted"/>
<reference evidence="7" key="1">
    <citation type="submission" date="2016-01" db="EMBL/GenBank/DDBJ databases">
        <title>Reference transcriptome for the parasite Schistocephalus solidus: insights into the molecular evolution of parasitism.</title>
        <authorList>
            <person name="Hebert F.O."/>
            <person name="Grambauer S."/>
            <person name="Barber I."/>
            <person name="Landry C.R."/>
            <person name="Aubin-Horth N."/>
        </authorList>
    </citation>
    <scope>NUCLEOTIDE SEQUENCE</scope>
</reference>
<gene>
    <name evidence="7" type="ORF">TR112801</name>
</gene>
<feature type="transmembrane region" description="Helical" evidence="5">
    <location>
        <begin position="273"/>
        <end position="296"/>
    </location>
</feature>
<keyword evidence="4 5" id="KW-0472">Membrane</keyword>
<feature type="transmembrane region" description="Helical" evidence="5">
    <location>
        <begin position="34"/>
        <end position="60"/>
    </location>
</feature>
<feature type="transmembrane region" description="Helical" evidence="5">
    <location>
        <begin position="112"/>
        <end position="140"/>
    </location>
</feature>
<sequence>MTNNTTTSGSVPCMQQEAWLGGPTYLGFLDYNRLILLSVLGLPVCVVGIFTSGLSICLFCRDKTTPRTTRKFLLVTSLIDVQFLLFSMLYLQPLTFCGRGCPLRRLYGSKPYVLPIFSFVNILECFRNWVVVLIGVERFLVICFPVRSKVWWNGKVTNRLIAACFGLSTLVRFPLISYLALENARPEWSRVEAWLYQIHSFTDSILVTLIPLSILIICSLQIGRGLRQSDRFRREQSEQQQHWRQGTAPIDRQGEGTTSNCSVVKRVKLTRGLLIVIVTFTLFMLPMVPVSIIQIISHHFFPSSCVYYVTLHICSFVAALGSQLNSTANFFCLHCPLGKVPEDAKTAVGLSILETPPVTQKSTTDQCQPSRRR</sequence>
<dbReference type="InterPro" id="IPR000276">
    <property type="entry name" value="GPCR_Rhodpsn"/>
</dbReference>
<dbReference type="GO" id="GO:0004930">
    <property type="term" value="F:G protein-coupled receptor activity"/>
    <property type="evidence" value="ECO:0007669"/>
    <property type="project" value="InterPro"/>
</dbReference>
<dbReference type="SUPFAM" id="SSF81321">
    <property type="entry name" value="Family A G protein-coupled receptor-like"/>
    <property type="match status" value="1"/>
</dbReference>
<accession>A0A0X3NHY0</accession>
<comment type="subcellular location">
    <subcellularLocation>
        <location evidence="1">Membrane</location>
    </subcellularLocation>
</comment>
<protein>
    <submittedName>
        <fullName evidence="7">Serpentine type 7TM GPCR chemoreceptor Srx</fullName>
    </submittedName>
</protein>
<organism evidence="7">
    <name type="scientific">Schistocephalus solidus</name>
    <name type="common">Tapeworm</name>
    <dbReference type="NCBI Taxonomy" id="70667"/>
    <lineage>
        <taxon>Eukaryota</taxon>
        <taxon>Metazoa</taxon>
        <taxon>Spiralia</taxon>
        <taxon>Lophotrochozoa</taxon>
        <taxon>Platyhelminthes</taxon>
        <taxon>Cestoda</taxon>
        <taxon>Eucestoda</taxon>
        <taxon>Diphyllobothriidea</taxon>
        <taxon>Diphyllobothriidae</taxon>
        <taxon>Schistocephalus</taxon>
    </lineage>
</organism>
<evidence type="ECO:0000313" key="7">
    <source>
        <dbReference type="EMBL" id="JAP38930.1"/>
    </source>
</evidence>
<keyword evidence="2 5" id="KW-0812">Transmembrane</keyword>
<dbReference type="Pfam" id="PF00001">
    <property type="entry name" value="7tm_1"/>
    <property type="match status" value="1"/>
</dbReference>
<keyword evidence="3 5" id="KW-1133">Transmembrane helix</keyword>
<dbReference type="PROSITE" id="PS50262">
    <property type="entry name" value="G_PROTEIN_RECEP_F1_2"/>
    <property type="match status" value="1"/>
</dbReference>
<name>A0A0X3NHY0_SCHSO</name>
<keyword evidence="7" id="KW-0675">Receptor</keyword>
<dbReference type="PANTHER" id="PTHR46641:SF6">
    <property type="entry name" value="G-PROTEIN COUPLED RECEPTORS FAMILY 1 PROFILE DOMAIN-CONTAINING PROTEIN"/>
    <property type="match status" value="1"/>
</dbReference>
<dbReference type="InterPro" id="IPR052954">
    <property type="entry name" value="GPCR-Ligand_Int"/>
</dbReference>
<feature type="transmembrane region" description="Helical" evidence="5">
    <location>
        <begin position="72"/>
        <end position="92"/>
    </location>
</feature>
<feature type="transmembrane region" description="Helical" evidence="5">
    <location>
        <begin position="160"/>
        <end position="181"/>
    </location>
</feature>
<dbReference type="GO" id="GO:0016020">
    <property type="term" value="C:membrane"/>
    <property type="evidence" value="ECO:0007669"/>
    <property type="project" value="UniProtKB-SubCell"/>
</dbReference>
<dbReference type="InterPro" id="IPR017452">
    <property type="entry name" value="GPCR_Rhodpsn_7TM"/>
</dbReference>
<dbReference type="AlphaFoldDB" id="A0A0X3NHY0"/>
<evidence type="ECO:0000256" key="5">
    <source>
        <dbReference type="SAM" id="Phobius"/>
    </source>
</evidence>